<dbReference type="AlphaFoldDB" id="A0A7R9Q594"/>
<dbReference type="GO" id="GO:0007602">
    <property type="term" value="P:phototransduction"/>
    <property type="evidence" value="ECO:0007669"/>
    <property type="project" value="TreeGrafter"/>
</dbReference>
<name>A0A7R9Q594_9ACAR</name>
<evidence type="ECO:0000256" key="1">
    <source>
        <dbReference type="ARBA" id="ARBA00004610"/>
    </source>
</evidence>
<dbReference type="GO" id="GO:0005886">
    <property type="term" value="C:plasma membrane"/>
    <property type="evidence" value="ECO:0007669"/>
    <property type="project" value="UniProtKB-SubCell"/>
</dbReference>
<sequence length="363" mass="42639">MYQLFSILKPLFKPSSYVIDNNIFRLHYKATVVILIGCSLLVTARQYIGDPIDCLSGDKIPTEILDSYCWIHTTFSIESAWKLKVGTEVVYPGVDNSARHPDSRRVYHAYYQWVCFMLAFQAMLFYIPRYLWKSYEGHRIKNLCLDLNFPIARDPVVTRNNRALLVDYLYHNFNNHNTMFRMYVTCEVLNFLNVILQMVLMDRFLGGEFTSYGWDVLSFTEWDSAVRYDPMIKVFPRLTKCTFHQYGPSGDVQKHDALCILPINIINEKIYIFLWFWFYMLAILGFMALVYRTVTILMPQVRYLVIQSRCLANYDALRSVCNQCSIGDWFVLYLLCKNLDSINFKDMIVDFDRRLTGKTANGL</sequence>
<evidence type="ECO:0000256" key="9">
    <source>
        <dbReference type="ARBA" id="ARBA00023065"/>
    </source>
</evidence>
<evidence type="ECO:0000256" key="4">
    <source>
        <dbReference type="ARBA" id="ARBA00022475"/>
    </source>
</evidence>
<comment type="subcellular location">
    <subcellularLocation>
        <location evidence="1">Cell junction</location>
        <location evidence="1">Gap junction</location>
    </subcellularLocation>
    <subcellularLocation>
        <location evidence="2 12">Cell membrane</location>
        <topology evidence="2 12">Multi-pass membrane protein</topology>
    </subcellularLocation>
</comment>
<dbReference type="OrthoDB" id="5867527at2759"/>
<comment type="caution">
    <text evidence="12">Lacks conserved residue(s) required for the propagation of feature annotation.</text>
</comment>
<dbReference type="Proteomes" id="UP000759131">
    <property type="component" value="Unassembled WGS sequence"/>
</dbReference>
<organism evidence="13">
    <name type="scientific">Medioppia subpectinata</name>
    <dbReference type="NCBI Taxonomy" id="1979941"/>
    <lineage>
        <taxon>Eukaryota</taxon>
        <taxon>Metazoa</taxon>
        <taxon>Ecdysozoa</taxon>
        <taxon>Arthropoda</taxon>
        <taxon>Chelicerata</taxon>
        <taxon>Arachnida</taxon>
        <taxon>Acari</taxon>
        <taxon>Acariformes</taxon>
        <taxon>Sarcoptiformes</taxon>
        <taxon>Oribatida</taxon>
        <taxon>Brachypylina</taxon>
        <taxon>Oppioidea</taxon>
        <taxon>Oppiidae</taxon>
        <taxon>Medioppia</taxon>
    </lineage>
</organism>
<evidence type="ECO:0000256" key="7">
    <source>
        <dbReference type="ARBA" id="ARBA00022949"/>
    </source>
</evidence>
<keyword evidence="7" id="KW-0965">Cell junction</keyword>
<dbReference type="InterPro" id="IPR000990">
    <property type="entry name" value="Innexin"/>
</dbReference>
<feature type="transmembrane region" description="Helical" evidence="12">
    <location>
        <begin position="110"/>
        <end position="132"/>
    </location>
</feature>
<dbReference type="PRINTS" id="PR01262">
    <property type="entry name" value="INNEXIN"/>
</dbReference>
<feature type="transmembrane region" description="Helical" evidence="12">
    <location>
        <begin position="270"/>
        <end position="291"/>
    </location>
</feature>
<evidence type="ECO:0000256" key="8">
    <source>
        <dbReference type="ARBA" id="ARBA00022989"/>
    </source>
</evidence>
<evidence type="ECO:0000256" key="11">
    <source>
        <dbReference type="ARBA" id="ARBA00023303"/>
    </source>
</evidence>
<keyword evidence="11 12" id="KW-0407">Ion channel</keyword>
<evidence type="ECO:0000313" key="13">
    <source>
        <dbReference type="EMBL" id="CAD7632779.1"/>
    </source>
</evidence>
<evidence type="ECO:0000313" key="14">
    <source>
        <dbReference type="Proteomes" id="UP000759131"/>
    </source>
</evidence>
<dbReference type="GO" id="GO:0005921">
    <property type="term" value="C:gap junction"/>
    <property type="evidence" value="ECO:0007669"/>
    <property type="project" value="UniProtKB-SubCell"/>
</dbReference>
<accession>A0A7R9Q594</accession>
<dbReference type="EMBL" id="CAJPIZ010011552">
    <property type="protein sequence ID" value="CAG2113209.1"/>
    <property type="molecule type" value="Genomic_DNA"/>
</dbReference>
<dbReference type="Pfam" id="PF00876">
    <property type="entry name" value="Innexin"/>
    <property type="match status" value="1"/>
</dbReference>
<evidence type="ECO:0000256" key="12">
    <source>
        <dbReference type="RuleBase" id="RU010713"/>
    </source>
</evidence>
<reference evidence="13" key="1">
    <citation type="submission" date="2020-11" db="EMBL/GenBank/DDBJ databases">
        <authorList>
            <person name="Tran Van P."/>
        </authorList>
    </citation>
    <scope>NUCLEOTIDE SEQUENCE</scope>
</reference>
<evidence type="ECO:0000256" key="3">
    <source>
        <dbReference type="ARBA" id="ARBA00022448"/>
    </source>
</evidence>
<keyword evidence="10 12" id="KW-0472">Membrane</keyword>
<dbReference type="PROSITE" id="PS51013">
    <property type="entry name" value="PANNEXIN"/>
    <property type="match status" value="1"/>
</dbReference>
<comment type="similarity">
    <text evidence="12">Belongs to the pannexin family.</text>
</comment>
<dbReference type="PANTHER" id="PTHR11893">
    <property type="entry name" value="INNEXIN"/>
    <property type="match status" value="1"/>
</dbReference>
<keyword evidence="9 12" id="KW-0406">Ion transport</keyword>
<comment type="function">
    <text evidence="12">Structural component of the gap junctions.</text>
</comment>
<evidence type="ECO:0000256" key="2">
    <source>
        <dbReference type="ARBA" id="ARBA00004651"/>
    </source>
</evidence>
<evidence type="ECO:0000256" key="6">
    <source>
        <dbReference type="ARBA" id="ARBA00022868"/>
    </source>
</evidence>
<keyword evidence="6" id="KW-0303">Gap junction</keyword>
<evidence type="ECO:0000256" key="5">
    <source>
        <dbReference type="ARBA" id="ARBA00022692"/>
    </source>
</evidence>
<protein>
    <recommendedName>
        <fullName evidence="12">Innexin</fullName>
    </recommendedName>
</protein>
<dbReference type="GO" id="GO:0034220">
    <property type="term" value="P:monoatomic ion transmembrane transport"/>
    <property type="evidence" value="ECO:0007669"/>
    <property type="project" value="UniProtKB-KW"/>
</dbReference>
<dbReference type="EMBL" id="OC866127">
    <property type="protein sequence ID" value="CAD7632779.1"/>
    <property type="molecule type" value="Genomic_DNA"/>
</dbReference>
<evidence type="ECO:0000256" key="10">
    <source>
        <dbReference type="ARBA" id="ARBA00023136"/>
    </source>
</evidence>
<proteinExistence type="inferred from homology"/>
<keyword evidence="4" id="KW-1003">Cell membrane</keyword>
<keyword evidence="3 12" id="KW-0813">Transport</keyword>
<gene>
    <name evidence="12" type="primary">inx</name>
    <name evidence="13" type="ORF">OSB1V03_LOCUS13181</name>
</gene>
<dbReference type="PANTHER" id="PTHR11893:SF41">
    <property type="entry name" value="INNEXIN INX2"/>
    <property type="match status" value="1"/>
</dbReference>
<feature type="transmembrane region" description="Helical" evidence="12">
    <location>
        <begin position="30"/>
        <end position="48"/>
    </location>
</feature>
<keyword evidence="8 12" id="KW-1133">Transmembrane helix</keyword>
<keyword evidence="5 12" id="KW-0812">Transmembrane</keyword>
<dbReference type="GO" id="GO:0005243">
    <property type="term" value="F:gap junction channel activity"/>
    <property type="evidence" value="ECO:0007669"/>
    <property type="project" value="TreeGrafter"/>
</dbReference>
<keyword evidence="14" id="KW-1185">Reference proteome</keyword>